<keyword evidence="1" id="KW-0808">Transferase</keyword>
<dbReference type="Proteomes" id="UP000000435">
    <property type="component" value="Chromosome"/>
</dbReference>
<protein>
    <submittedName>
        <fullName evidence="1">Methylase involved in ubiquinone/menaquinone biosynthesis</fullName>
    </submittedName>
</protein>
<evidence type="ECO:0000313" key="2">
    <source>
        <dbReference type="Proteomes" id="UP000000435"/>
    </source>
</evidence>
<name>A0ACA6AV31_EHRCJ</name>
<evidence type="ECO:0000313" key="1">
    <source>
        <dbReference type="EMBL" id="AAZ68065.1"/>
    </source>
</evidence>
<accession>A0ACA6AV31</accession>
<proteinExistence type="predicted"/>
<dbReference type="EMBL" id="CP000107">
    <property type="protein sequence ID" value="AAZ68065.1"/>
    <property type="molecule type" value="Genomic_DNA"/>
</dbReference>
<gene>
    <name evidence="1" type="ordered locus">Ecaj_0014</name>
</gene>
<sequence>MIVQYESYTQKIQKAFSGAADSYDKFSYIQDVVLRELCSAVQLKDCDKKNILDVGCGTGNISKFLDITNHNFIQVDLSKEMCVVAKEKNNVLSVNCNMDMMPFCENLFDIVIASMVLQWSCNINLSLLELLRVIKPNGMLYIAIPIFGTLIELNNVIEKIGKSFSKFYQMDELISVINSLDVKIQCVFCCNYRQYHKSFLSLLLSMKSTGAYAKKVYDKQYNIFSVSSIYKKLYSLQNCVFSSWNIMYLIVKK</sequence>
<keyword evidence="1" id="KW-0489">Methyltransferase</keyword>
<organism evidence="1 2">
    <name type="scientific">Ehrlichia canis (strain Jake)</name>
    <dbReference type="NCBI Taxonomy" id="269484"/>
    <lineage>
        <taxon>Bacteria</taxon>
        <taxon>Pseudomonadati</taxon>
        <taxon>Pseudomonadota</taxon>
        <taxon>Alphaproteobacteria</taxon>
        <taxon>Rickettsiales</taxon>
        <taxon>Anaplasmataceae</taxon>
        <taxon>Ehrlichia</taxon>
    </lineage>
</organism>
<keyword evidence="1" id="KW-0830">Ubiquinone</keyword>
<reference evidence="2" key="1">
    <citation type="journal article" date="2006" name="J. Bacteriol.">
        <title>The genome of the obligately intracellular bacterium Ehrlichia canis reveals themes of complex membrane structure and immune evasion strategies.</title>
        <authorList>
            <person name="Mavromatis K."/>
            <person name="Doyle C.K."/>
            <person name="Lykidis A."/>
            <person name="Ivanova N."/>
            <person name="Francino M.P."/>
            <person name="Chain P."/>
            <person name="Shin M."/>
            <person name="Malfatti S."/>
            <person name="Larimer F."/>
            <person name="Copeland A."/>
            <person name="Detter J.C."/>
            <person name="Land M."/>
            <person name="Richardson P.M."/>
            <person name="Yu X.J."/>
            <person name="Walker D.H."/>
            <person name="McBride J.W."/>
            <person name="Kyrpides N.C."/>
        </authorList>
    </citation>
    <scope>NUCLEOTIDE SEQUENCE [LARGE SCALE GENOMIC DNA]</scope>
    <source>
        <strain evidence="2">Jake</strain>
    </source>
</reference>
<keyword evidence="2" id="KW-1185">Reference proteome</keyword>